<feature type="transmembrane region" description="Helical" evidence="3">
    <location>
        <begin position="416"/>
        <end position="432"/>
    </location>
</feature>
<keyword evidence="3" id="KW-0472">Membrane</keyword>
<dbReference type="Gene3D" id="3.40.50.300">
    <property type="entry name" value="P-loop containing nucleotide triphosphate hydrolases"/>
    <property type="match status" value="2"/>
</dbReference>
<dbReference type="Proteomes" id="UP001056500">
    <property type="component" value="Chromosome"/>
</dbReference>
<dbReference type="Pfam" id="PF13476">
    <property type="entry name" value="AAA_23"/>
    <property type="match status" value="1"/>
</dbReference>
<evidence type="ECO:0000256" key="1">
    <source>
        <dbReference type="SAM" id="Coils"/>
    </source>
</evidence>
<evidence type="ECO:0000256" key="3">
    <source>
        <dbReference type="SAM" id="Phobius"/>
    </source>
</evidence>
<feature type="region of interest" description="Disordered" evidence="2">
    <location>
        <begin position="357"/>
        <end position="381"/>
    </location>
</feature>
<feature type="transmembrane region" description="Helical" evidence="3">
    <location>
        <begin position="390"/>
        <end position="410"/>
    </location>
</feature>
<reference evidence="5" key="1">
    <citation type="submission" date="2022-06" db="EMBL/GenBank/DDBJ databases">
        <title>Genome sequencing of Brevibacillus sp. BB3-R1.</title>
        <authorList>
            <person name="Heo J."/>
            <person name="Lee D."/>
            <person name="Won M."/>
            <person name="Han B.-H."/>
            <person name="Hong S.-B."/>
            <person name="Kwon S.-W."/>
        </authorList>
    </citation>
    <scope>NUCLEOTIDE SEQUENCE</scope>
    <source>
        <strain evidence="5">BB3-R1</strain>
    </source>
</reference>
<keyword evidence="3" id="KW-0812">Transmembrane</keyword>
<dbReference type="PANTHER" id="PTHR41259">
    <property type="entry name" value="DOUBLE-STRAND BREAK REPAIR RAD50 ATPASE, PUTATIVE-RELATED"/>
    <property type="match status" value="1"/>
</dbReference>
<feature type="coiled-coil region" evidence="1">
    <location>
        <begin position="194"/>
        <end position="252"/>
    </location>
</feature>
<evidence type="ECO:0000259" key="4">
    <source>
        <dbReference type="Pfam" id="PF13476"/>
    </source>
</evidence>
<feature type="region of interest" description="Disordered" evidence="2">
    <location>
        <begin position="294"/>
        <end position="318"/>
    </location>
</feature>
<keyword evidence="3" id="KW-1133">Transmembrane helix</keyword>
<dbReference type="InterPro" id="IPR027417">
    <property type="entry name" value="P-loop_NTPase"/>
</dbReference>
<feature type="coiled-coil region" evidence="1">
    <location>
        <begin position="520"/>
        <end position="609"/>
    </location>
</feature>
<protein>
    <submittedName>
        <fullName evidence="5">AAA family ATPase</fullName>
    </submittedName>
</protein>
<dbReference type="InterPro" id="IPR038729">
    <property type="entry name" value="Rad50/SbcC_AAA"/>
</dbReference>
<feature type="domain" description="Rad50/SbcC-type AAA" evidence="4">
    <location>
        <begin position="5"/>
        <end position="252"/>
    </location>
</feature>
<sequence length="748" mass="86524">MRIDELSIKGFGKWQDAHFQFAPGLNLITAPNERGKTTLLQAIFASLYGMKRDYVRSARYLPEYERYLPWHASSYETVVLYELDGKQYRLHRRLEKEREQAQIYLDPDWSEVTYLYQEDRRKERNFLELHLGLTRSLFTDLTWIRRKPLESAEYLLPSLFGSGETDPAVNRMLAELERELALIGKKERAENTLLGKATALVASKERELAEAEESWRGVQKLTRQLAVWEIRRQELERSLERVNQRLLLMQRQEQDRQNRWQRSFSEASPEDWYRWEQEAQTEAERRLHRQAGERWRAMEESSVEESLNQADDTEERSRLEKMEDAYQKAVLLRKELNACREQAHLLAQSALYTSPAGQSRAAARQTGETSAPGRAAARSQRGNRRGTVRFWWTGSLIGLFAAAALFAAGYALPGSLVSAAAAAAAFGGVMALRNRQRGKGLTVPQQEWQKYQDKAALCEGELHQLLQEWQAADWDDFLIRREELKRSAEGAKASLAAQEWRRQEQKAELLREWGDAFRVLLEQEKALQDHERNTAKQERERISEELLSLREQIAHASGEIGGQDEVSLAGVRSEYEEAAKALRQLQMKREALSLARDTLQQTLKEWNRDISPALNQIASGIMATVTDGKYEDVRLDPHAQFDVKVWEAGHQRIVEQDQCSQGTQDQLYFAQRLALLRHVSAQSEPLPIFLDDHFVHYDAERLEAALQALLELAEEHQVFLFSCTEREQVHLQPLMEASHRHRLHTLRV</sequence>
<accession>A0ABY4WKY8</accession>
<evidence type="ECO:0000313" key="5">
    <source>
        <dbReference type="EMBL" id="USG66803.1"/>
    </source>
</evidence>
<dbReference type="SUPFAM" id="SSF52540">
    <property type="entry name" value="P-loop containing nucleoside triphosphate hydrolases"/>
    <property type="match status" value="1"/>
</dbReference>
<proteinExistence type="predicted"/>
<keyword evidence="1" id="KW-0175">Coiled coil</keyword>
<dbReference type="RefSeq" id="WP_251873908.1">
    <property type="nucleotide sequence ID" value="NZ_CP098755.1"/>
</dbReference>
<organism evidence="5 6">
    <name type="scientific">Brevibacillus ruminantium</name>
    <dbReference type="NCBI Taxonomy" id="2950604"/>
    <lineage>
        <taxon>Bacteria</taxon>
        <taxon>Bacillati</taxon>
        <taxon>Bacillota</taxon>
        <taxon>Bacilli</taxon>
        <taxon>Bacillales</taxon>
        <taxon>Paenibacillaceae</taxon>
        <taxon>Brevibacillus</taxon>
    </lineage>
</organism>
<evidence type="ECO:0000313" key="6">
    <source>
        <dbReference type="Proteomes" id="UP001056500"/>
    </source>
</evidence>
<evidence type="ECO:0000256" key="2">
    <source>
        <dbReference type="SAM" id="MobiDB-lite"/>
    </source>
</evidence>
<name>A0ABY4WKY8_9BACL</name>
<dbReference type="EMBL" id="CP098755">
    <property type="protein sequence ID" value="USG66803.1"/>
    <property type="molecule type" value="Genomic_DNA"/>
</dbReference>
<gene>
    <name evidence="5" type="ORF">NDK47_05755</name>
</gene>
<keyword evidence="6" id="KW-1185">Reference proteome</keyword>
<dbReference type="PANTHER" id="PTHR41259:SF1">
    <property type="entry name" value="DOUBLE-STRAND BREAK REPAIR RAD50 ATPASE, PUTATIVE-RELATED"/>
    <property type="match status" value="1"/>
</dbReference>